<feature type="compositionally biased region" description="Low complexity" evidence="1">
    <location>
        <begin position="25"/>
        <end position="43"/>
    </location>
</feature>
<feature type="non-terminal residue" evidence="2">
    <location>
        <position position="265"/>
    </location>
</feature>
<dbReference type="AlphaFoldDB" id="A0A6J4SFG6"/>
<reference evidence="2" key="1">
    <citation type="submission" date="2020-02" db="EMBL/GenBank/DDBJ databases">
        <authorList>
            <person name="Meier V. D."/>
        </authorList>
    </citation>
    <scope>NUCLEOTIDE SEQUENCE</scope>
    <source>
        <strain evidence="2">AVDCRST_MAG67</strain>
    </source>
</reference>
<feature type="compositionally biased region" description="Basic and acidic residues" evidence="1">
    <location>
        <begin position="151"/>
        <end position="163"/>
    </location>
</feature>
<evidence type="ECO:0000313" key="2">
    <source>
        <dbReference type="EMBL" id="CAA9497604.1"/>
    </source>
</evidence>
<feature type="compositionally biased region" description="Basic residues" evidence="1">
    <location>
        <begin position="72"/>
        <end position="88"/>
    </location>
</feature>
<dbReference type="EMBL" id="CADCVQ010000073">
    <property type="protein sequence ID" value="CAA9497604.1"/>
    <property type="molecule type" value="Genomic_DNA"/>
</dbReference>
<feature type="compositionally biased region" description="Basic and acidic residues" evidence="1">
    <location>
        <begin position="96"/>
        <end position="109"/>
    </location>
</feature>
<feature type="region of interest" description="Disordered" evidence="1">
    <location>
        <begin position="17"/>
        <end position="265"/>
    </location>
</feature>
<sequence length="265" mass="29626">ADRIWYPRVRDRRFARDRARRRPRACTARRSGRARGALDAASRGARRRAAGSAPPADLRRRAAGVDHDRRGGLRRGHRRPRPARRQRRDRALPAGRRAEPRAHREHDGRQLVGHRAHGAGRAAVHARPGQRPHRRHVLRRGAARLSRRRCLQRDEGGAADVRRGAASRARRQRRLGDDRLPRRDPHLAARPRAHAAARVVPRRPRGGVARGACATHPQGRRARQPPPALPPVRQGHGHRARAVAGPGRPDPAAAARRHRGTTAQL</sequence>
<organism evidence="2">
    <name type="scientific">uncultured Solirubrobacteraceae bacterium</name>
    <dbReference type="NCBI Taxonomy" id="1162706"/>
    <lineage>
        <taxon>Bacteria</taxon>
        <taxon>Bacillati</taxon>
        <taxon>Actinomycetota</taxon>
        <taxon>Thermoleophilia</taxon>
        <taxon>Solirubrobacterales</taxon>
        <taxon>Solirubrobacteraceae</taxon>
        <taxon>environmental samples</taxon>
    </lineage>
</organism>
<feature type="compositionally biased region" description="Low complexity" evidence="1">
    <location>
        <begin position="242"/>
        <end position="254"/>
    </location>
</feature>
<feature type="compositionally biased region" description="Basic residues" evidence="1">
    <location>
        <begin position="255"/>
        <end position="265"/>
    </location>
</feature>
<proteinExistence type="predicted"/>
<feature type="compositionally biased region" description="Basic and acidic residues" evidence="1">
    <location>
        <begin position="57"/>
        <end position="71"/>
    </location>
</feature>
<name>A0A6J4SFG6_9ACTN</name>
<accession>A0A6J4SFG6</accession>
<protein>
    <submittedName>
        <fullName evidence="2">Uncharacterized protein</fullName>
    </submittedName>
</protein>
<gene>
    <name evidence="2" type="ORF">AVDCRST_MAG67-1807</name>
</gene>
<feature type="compositionally biased region" description="Basic residues" evidence="1">
    <location>
        <begin position="189"/>
        <end position="205"/>
    </location>
</feature>
<evidence type="ECO:0000256" key="1">
    <source>
        <dbReference type="SAM" id="MobiDB-lite"/>
    </source>
</evidence>
<feature type="compositionally biased region" description="Basic and acidic residues" evidence="1">
    <location>
        <begin position="174"/>
        <end position="187"/>
    </location>
</feature>
<feature type="non-terminal residue" evidence="2">
    <location>
        <position position="1"/>
    </location>
</feature>
<feature type="compositionally biased region" description="Basic residues" evidence="1">
    <location>
        <begin position="128"/>
        <end position="150"/>
    </location>
</feature>